<evidence type="ECO:0000256" key="1">
    <source>
        <dbReference type="ARBA" id="ARBA00004167"/>
    </source>
</evidence>
<dbReference type="AlphaFoldDB" id="A0AAN8NQG0"/>
<dbReference type="GO" id="GO:0005886">
    <property type="term" value="C:plasma membrane"/>
    <property type="evidence" value="ECO:0007669"/>
    <property type="project" value="TreeGrafter"/>
</dbReference>
<evidence type="ECO:0000256" key="9">
    <source>
        <dbReference type="ARBA" id="ARBA00023157"/>
    </source>
</evidence>
<evidence type="ECO:0000256" key="6">
    <source>
        <dbReference type="ARBA" id="ARBA00022737"/>
    </source>
</evidence>
<dbReference type="InterPro" id="IPR023415">
    <property type="entry name" value="LDLR_class-A_CS"/>
</dbReference>
<keyword evidence="6" id="KW-0677">Repeat</keyword>
<gene>
    <name evidence="13" type="ORF">RUM43_014388</name>
</gene>
<dbReference type="GO" id="GO:0016192">
    <property type="term" value="P:vesicle-mediated transport"/>
    <property type="evidence" value="ECO:0007669"/>
    <property type="project" value="UniProtKB-ARBA"/>
</dbReference>
<protein>
    <submittedName>
        <fullName evidence="13">Uncharacterized protein</fullName>
    </submittedName>
</protein>
<dbReference type="PANTHER" id="PTHR24270">
    <property type="entry name" value="LOW-DENSITY LIPOPROTEIN RECEPTOR-RELATED"/>
    <property type="match status" value="1"/>
</dbReference>
<feature type="disulfide bond" evidence="11">
    <location>
        <begin position="80"/>
        <end position="95"/>
    </location>
</feature>
<evidence type="ECO:0000256" key="2">
    <source>
        <dbReference type="ARBA" id="ARBA00004308"/>
    </source>
</evidence>
<evidence type="ECO:0000256" key="4">
    <source>
        <dbReference type="ARBA" id="ARBA00022692"/>
    </source>
</evidence>
<keyword evidence="8 12" id="KW-0472">Membrane</keyword>
<keyword evidence="5" id="KW-0732">Signal</keyword>
<evidence type="ECO:0000256" key="11">
    <source>
        <dbReference type="PROSITE-ProRule" id="PRU00124"/>
    </source>
</evidence>
<evidence type="ECO:0000256" key="8">
    <source>
        <dbReference type="ARBA" id="ARBA00023136"/>
    </source>
</evidence>
<accession>A0AAN8NQG0</accession>
<dbReference type="InterPro" id="IPR002172">
    <property type="entry name" value="LDrepeatLR_classA_rpt"/>
</dbReference>
<feature type="disulfide bond" evidence="11">
    <location>
        <begin position="61"/>
        <end position="73"/>
    </location>
</feature>
<evidence type="ECO:0000256" key="12">
    <source>
        <dbReference type="SAM" id="Phobius"/>
    </source>
</evidence>
<keyword evidence="7 12" id="KW-1133">Transmembrane helix</keyword>
<keyword evidence="10" id="KW-0325">Glycoprotein</keyword>
<dbReference type="GO" id="GO:0012505">
    <property type="term" value="C:endomembrane system"/>
    <property type="evidence" value="ECO:0007669"/>
    <property type="project" value="UniProtKB-SubCell"/>
</dbReference>
<dbReference type="SUPFAM" id="SSF57424">
    <property type="entry name" value="LDL receptor-like module"/>
    <property type="match status" value="2"/>
</dbReference>
<dbReference type="PROSITE" id="PS50068">
    <property type="entry name" value="LDLRA_2"/>
    <property type="match status" value="2"/>
</dbReference>
<dbReference type="Proteomes" id="UP001372834">
    <property type="component" value="Unassembled WGS sequence"/>
</dbReference>
<evidence type="ECO:0000313" key="14">
    <source>
        <dbReference type="Proteomes" id="UP001372834"/>
    </source>
</evidence>
<dbReference type="PRINTS" id="PR00261">
    <property type="entry name" value="LDLRECEPTOR"/>
</dbReference>
<name>A0AAN8NQG0_POLSC</name>
<feature type="disulfide bond" evidence="11">
    <location>
        <begin position="118"/>
        <end position="133"/>
    </location>
</feature>
<organism evidence="13 14">
    <name type="scientific">Polyplax serrata</name>
    <name type="common">Common mouse louse</name>
    <dbReference type="NCBI Taxonomy" id="468196"/>
    <lineage>
        <taxon>Eukaryota</taxon>
        <taxon>Metazoa</taxon>
        <taxon>Ecdysozoa</taxon>
        <taxon>Arthropoda</taxon>
        <taxon>Hexapoda</taxon>
        <taxon>Insecta</taxon>
        <taxon>Pterygota</taxon>
        <taxon>Neoptera</taxon>
        <taxon>Paraneoptera</taxon>
        <taxon>Psocodea</taxon>
        <taxon>Troctomorpha</taxon>
        <taxon>Phthiraptera</taxon>
        <taxon>Anoplura</taxon>
        <taxon>Polyplacidae</taxon>
        <taxon>Polyplax</taxon>
    </lineage>
</organism>
<feature type="transmembrane region" description="Helical" evidence="12">
    <location>
        <begin position="27"/>
        <end position="52"/>
    </location>
</feature>
<dbReference type="InterPro" id="IPR050685">
    <property type="entry name" value="LDLR"/>
</dbReference>
<comment type="similarity">
    <text evidence="3">Belongs to the LDLR family.</text>
</comment>
<evidence type="ECO:0000256" key="5">
    <source>
        <dbReference type="ARBA" id="ARBA00022729"/>
    </source>
</evidence>
<comment type="subcellular location">
    <subcellularLocation>
        <location evidence="2">Endomembrane system</location>
    </subcellularLocation>
    <subcellularLocation>
        <location evidence="1">Membrane</location>
        <topology evidence="1">Single-pass membrane protein</topology>
    </subcellularLocation>
</comment>
<dbReference type="Pfam" id="PF00057">
    <property type="entry name" value="Ldl_recept_a"/>
    <property type="match status" value="2"/>
</dbReference>
<evidence type="ECO:0000256" key="3">
    <source>
        <dbReference type="ARBA" id="ARBA00009939"/>
    </source>
</evidence>
<evidence type="ECO:0000256" key="7">
    <source>
        <dbReference type="ARBA" id="ARBA00022989"/>
    </source>
</evidence>
<dbReference type="FunFam" id="4.10.400.10:FF:000034">
    <property type="entry name" value="Low-density lipoprotein receptor-related protein 2"/>
    <property type="match status" value="1"/>
</dbReference>
<reference evidence="13 14" key="1">
    <citation type="submission" date="2023-10" db="EMBL/GenBank/DDBJ databases">
        <title>Genomes of two closely related lineages of the louse Polyplax serrata with different host specificities.</title>
        <authorList>
            <person name="Martinu J."/>
            <person name="Tarabai H."/>
            <person name="Stefka J."/>
            <person name="Hypsa V."/>
        </authorList>
    </citation>
    <scope>NUCLEOTIDE SEQUENCE [LARGE SCALE GENOMIC DNA]</scope>
    <source>
        <strain evidence="13">HR10_N</strain>
    </source>
</reference>
<comment type="caution">
    <text evidence="13">The sequence shown here is derived from an EMBL/GenBank/DDBJ whole genome shotgun (WGS) entry which is preliminary data.</text>
</comment>
<feature type="disulfide bond" evidence="11">
    <location>
        <begin position="106"/>
        <end position="124"/>
    </location>
</feature>
<keyword evidence="9 11" id="KW-1015">Disulfide bond</keyword>
<evidence type="ECO:0000256" key="10">
    <source>
        <dbReference type="ARBA" id="ARBA00023180"/>
    </source>
</evidence>
<dbReference type="InterPro" id="IPR036055">
    <property type="entry name" value="LDL_receptor-like_sf"/>
</dbReference>
<dbReference type="PANTHER" id="PTHR24270:SF62">
    <property type="entry name" value="LOW-DENSITY LIPOPROTEIN RECEPTOR-RELATED PROTEIN 2"/>
    <property type="match status" value="1"/>
</dbReference>
<proteinExistence type="inferred from homology"/>
<evidence type="ECO:0000313" key="13">
    <source>
        <dbReference type="EMBL" id="KAK6617379.1"/>
    </source>
</evidence>
<dbReference type="Gene3D" id="4.10.400.10">
    <property type="entry name" value="Low-density Lipoprotein Receptor"/>
    <property type="match status" value="2"/>
</dbReference>
<dbReference type="CDD" id="cd00112">
    <property type="entry name" value="LDLa"/>
    <property type="match status" value="2"/>
</dbReference>
<feature type="disulfide bond" evidence="11">
    <location>
        <begin position="68"/>
        <end position="86"/>
    </location>
</feature>
<dbReference type="PROSITE" id="PS01209">
    <property type="entry name" value="LDLRA_1"/>
    <property type="match status" value="1"/>
</dbReference>
<sequence length="206" mass="22389">MFWVNRMQTVWGKSTGGVPPVTLGAAQLYSCLTAALALCLVTLLGFLPFAFWSDTTTRPPCTNSEFTCHDGNCISSAFVCDSVPDCPDKSDEGNCPGLCADEDFRCEDGSCVSSTKRCDGNHDCRDGSDEIHCGAADDRHHHTGRQGRGGFLGTFTFYNCHHWCLGIKLRVLLIAGLNNKAIFVGVTRTPPPSPHHLQYCIAELTN</sequence>
<dbReference type="FunFam" id="4.10.400.10:FF:000024">
    <property type="entry name" value="Low-density lipoprotein RecePtor related"/>
    <property type="match status" value="1"/>
</dbReference>
<dbReference type="EMBL" id="JAWJWE010000044">
    <property type="protein sequence ID" value="KAK6617379.1"/>
    <property type="molecule type" value="Genomic_DNA"/>
</dbReference>
<keyword evidence="4 12" id="KW-0812">Transmembrane</keyword>
<dbReference type="SMART" id="SM00192">
    <property type="entry name" value="LDLa"/>
    <property type="match status" value="2"/>
</dbReference>
<feature type="disulfide bond" evidence="11">
    <location>
        <begin position="99"/>
        <end position="111"/>
    </location>
</feature>